<dbReference type="GO" id="GO:0016567">
    <property type="term" value="P:protein ubiquitination"/>
    <property type="evidence" value="ECO:0007669"/>
    <property type="project" value="UniProtKB-UniPathway"/>
</dbReference>
<keyword evidence="17" id="KW-1185">Reference proteome</keyword>
<comment type="caution">
    <text evidence="16">The sequence shown here is derived from an EMBL/GenBank/DDBJ whole genome shotgun (WGS) entry which is preliminary data.</text>
</comment>
<dbReference type="Pfam" id="PF00097">
    <property type="entry name" value="zf-C3HC4"/>
    <property type="match status" value="1"/>
</dbReference>
<dbReference type="Gramene" id="PSR89992">
    <property type="protein sequence ID" value="PSR89992"/>
    <property type="gene ID" value="CEY00_Acc30189"/>
</dbReference>
<dbReference type="SMART" id="SM00647">
    <property type="entry name" value="IBR"/>
    <property type="match status" value="2"/>
</dbReference>
<dbReference type="Pfam" id="PF01485">
    <property type="entry name" value="IBR"/>
    <property type="match status" value="2"/>
</dbReference>
<dbReference type="OMA" id="CLQDTDM"/>
<dbReference type="GO" id="GO:0003676">
    <property type="term" value="F:nucleic acid binding"/>
    <property type="evidence" value="ECO:0007669"/>
    <property type="project" value="InterPro"/>
</dbReference>
<dbReference type="GO" id="GO:0061630">
    <property type="term" value="F:ubiquitin protein ligase activity"/>
    <property type="evidence" value="ECO:0007669"/>
    <property type="project" value="UniProtKB-EC"/>
</dbReference>
<evidence type="ECO:0000256" key="9">
    <source>
        <dbReference type="ARBA" id="ARBA00022771"/>
    </source>
</evidence>
<dbReference type="InterPro" id="IPR031127">
    <property type="entry name" value="E3_UB_ligase_RBR"/>
</dbReference>
<evidence type="ECO:0000256" key="13">
    <source>
        <dbReference type="SAM" id="Coils"/>
    </source>
</evidence>
<dbReference type="InterPro" id="IPR001841">
    <property type="entry name" value="Znf_RING"/>
</dbReference>
<comment type="function">
    <text evidence="3">Might act as an E3 ubiquitin-protein ligase, or as part of E3 complex, which accepts ubiquitin from specific E2 ubiquitin-conjugating enzymes and then transfers it to substrates.</text>
</comment>
<keyword evidence="10" id="KW-0833">Ubl conjugation pathway</keyword>
<evidence type="ECO:0000313" key="17">
    <source>
        <dbReference type="Proteomes" id="UP000241394"/>
    </source>
</evidence>
<dbReference type="FunFam" id="3.30.40.10:FF:000230">
    <property type="entry name" value="RBR-type E3 ubiquitin transferase"/>
    <property type="match status" value="1"/>
</dbReference>
<organism evidence="16 17">
    <name type="scientific">Actinidia chinensis var. chinensis</name>
    <name type="common">Chinese soft-hair kiwi</name>
    <dbReference type="NCBI Taxonomy" id="1590841"/>
    <lineage>
        <taxon>Eukaryota</taxon>
        <taxon>Viridiplantae</taxon>
        <taxon>Streptophyta</taxon>
        <taxon>Embryophyta</taxon>
        <taxon>Tracheophyta</taxon>
        <taxon>Spermatophyta</taxon>
        <taxon>Magnoliopsida</taxon>
        <taxon>eudicotyledons</taxon>
        <taxon>Gunneridae</taxon>
        <taxon>Pentapetalae</taxon>
        <taxon>asterids</taxon>
        <taxon>Ericales</taxon>
        <taxon>Actinidiaceae</taxon>
        <taxon>Actinidia</taxon>
    </lineage>
</organism>
<evidence type="ECO:0000256" key="5">
    <source>
        <dbReference type="ARBA" id="ARBA00012251"/>
    </source>
</evidence>
<dbReference type="EMBL" id="NKQK01000026">
    <property type="protein sequence ID" value="PSR89992.1"/>
    <property type="molecule type" value="Genomic_DNA"/>
</dbReference>
<dbReference type="InterPro" id="IPR018957">
    <property type="entry name" value="Znf_C3HC4_RING-type"/>
</dbReference>
<comment type="catalytic activity">
    <reaction evidence="1">
        <text>[E2 ubiquitin-conjugating enzyme]-S-ubiquitinyl-L-cysteine + [acceptor protein]-L-lysine = [E2 ubiquitin-conjugating enzyme]-L-cysteine + [acceptor protein]-N(6)-ubiquitinyl-L-lysine.</text>
        <dbReference type="EC" id="2.3.2.31"/>
    </reaction>
</comment>
<dbReference type="AlphaFoldDB" id="A0A2R6PF22"/>
<keyword evidence="13" id="KW-0175">Coiled coil</keyword>
<reference evidence="17" key="2">
    <citation type="journal article" date="2018" name="BMC Genomics">
        <title>A manually annotated Actinidia chinensis var. chinensis (kiwifruit) genome highlights the challenges associated with draft genomes and gene prediction in plants.</title>
        <authorList>
            <person name="Pilkington S.M."/>
            <person name="Crowhurst R."/>
            <person name="Hilario E."/>
            <person name="Nardozza S."/>
            <person name="Fraser L."/>
            <person name="Peng Y."/>
            <person name="Gunaseelan K."/>
            <person name="Simpson R."/>
            <person name="Tahir J."/>
            <person name="Deroles S.C."/>
            <person name="Templeton K."/>
            <person name="Luo Z."/>
            <person name="Davy M."/>
            <person name="Cheng C."/>
            <person name="McNeilage M."/>
            <person name="Scaglione D."/>
            <person name="Liu Y."/>
            <person name="Zhang Q."/>
            <person name="Datson P."/>
            <person name="De Silva N."/>
            <person name="Gardiner S.E."/>
            <person name="Bassett H."/>
            <person name="Chagne D."/>
            <person name="McCallum J."/>
            <person name="Dzierzon H."/>
            <person name="Deng C."/>
            <person name="Wang Y.Y."/>
            <person name="Barron L."/>
            <person name="Manako K."/>
            <person name="Bowen J."/>
            <person name="Foster T.M."/>
            <person name="Erridge Z.A."/>
            <person name="Tiffin H."/>
            <person name="Waite C.N."/>
            <person name="Davies K.M."/>
            <person name="Grierson E.P."/>
            <person name="Laing W.A."/>
            <person name="Kirk R."/>
            <person name="Chen X."/>
            <person name="Wood M."/>
            <person name="Montefiori M."/>
            <person name="Brummell D.A."/>
            <person name="Schwinn K.E."/>
            <person name="Catanach A."/>
            <person name="Fullerton C."/>
            <person name="Li D."/>
            <person name="Meiyalaghan S."/>
            <person name="Nieuwenhuizen N."/>
            <person name="Read N."/>
            <person name="Prakash R."/>
            <person name="Hunter D."/>
            <person name="Zhang H."/>
            <person name="McKenzie M."/>
            <person name="Knabel M."/>
            <person name="Harris A."/>
            <person name="Allan A.C."/>
            <person name="Gleave A."/>
            <person name="Chen A."/>
            <person name="Janssen B.J."/>
            <person name="Plunkett B."/>
            <person name="Ampomah-Dwamena C."/>
            <person name="Voogd C."/>
            <person name="Leif D."/>
            <person name="Lafferty D."/>
            <person name="Souleyre E.J.F."/>
            <person name="Varkonyi-Gasic E."/>
            <person name="Gambi F."/>
            <person name="Hanley J."/>
            <person name="Yao J.L."/>
            <person name="Cheung J."/>
            <person name="David K.M."/>
            <person name="Warren B."/>
            <person name="Marsh K."/>
            <person name="Snowden K.C."/>
            <person name="Lin-Wang K."/>
            <person name="Brian L."/>
            <person name="Martinez-Sanchez M."/>
            <person name="Wang M."/>
            <person name="Ileperuma N."/>
            <person name="Macnee N."/>
            <person name="Campin R."/>
            <person name="McAtee P."/>
            <person name="Drummond R.S.M."/>
            <person name="Espley R.V."/>
            <person name="Ireland H.S."/>
            <person name="Wu R."/>
            <person name="Atkinson R.G."/>
            <person name="Karunairetnam S."/>
            <person name="Bulley S."/>
            <person name="Chunkath S."/>
            <person name="Hanley Z."/>
            <person name="Storey R."/>
            <person name="Thrimawithana A.H."/>
            <person name="Thomson S."/>
            <person name="David C."/>
            <person name="Testolin R."/>
            <person name="Huang H."/>
            <person name="Hellens R.P."/>
            <person name="Schaffer R.J."/>
        </authorList>
    </citation>
    <scope>NUCLEOTIDE SEQUENCE [LARGE SCALE GENOMIC DNA]</scope>
    <source>
        <strain evidence="17">cv. Red5</strain>
    </source>
</reference>
<dbReference type="InParanoid" id="A0A2R6PF22"/>
<dbReference type="PROSITE" id="PS00518">
    <property type="entry name" value="ZF_RING_1"/>
    <property type="match status" value="1"/>
</dbReference>
<evidence type="ECO:0000256" key="10">
    <source>
        <dbReference type="ARBA" id="ARBA00022786"/>
    </source>
</evidence>
<evidence type="ECO:0000256" key="12">
    <source>
        <dbReference type="PROSITE-ProRule" id="PRU00175"/>
    </source>
</evidence>
<feature type="domain" description="RING-type" evidence="14">
    <location>
        <begin position="301"/>
        <end position="347"/>
    </location>
</feature>
<keyword evidence="8" id="KW-0677">Repeat</keyword>
<dbReference type="PROSITE" id="PS50089">
    <property type="entry name" value="ZF_RING_2"/>
    <property type="match status" value="1"/>
</dbReference>
<dbReference type="UniPathway" id="UPA00143"/>
<evidence type="ECO:0000256" key="2">
    <source>
        <dbReference type="ARBA" id="ARBA00001947"/>
    </source>
</evidence>
<dbReference type="Proteomes" id="UP000241394">
    <property type="component" value="Chromosome LG26"/>
</dbReference>
<dbReference type="FunFam" id="3.30.420.10:FF:000076">
    <property type="entry name" value="RBR-type E3 ubiquitin transferase"/>
    <property type="match status" value="1"/>
</dbReference>
<feature type="domain" description="RING-type" evidence="15">
    <location>
        <begin position="297"/>
        <end position="508"/>
    </location>
</feature>
<dbReference type="Gene3D" id="3.30.420.10">
    <property type="entry name" value="Ribonuclease H-like superfamily/Ribonuclease H"/>
    <property type="match status" value="1"/>
</dbReference>
<dbReference type="PROSITE" id="PS51873">
    <property type="entry name" value="TRIAD"/>
    <property type="match status" value="1"/>
</dbReference>
<dbReference type="CDD" id="cd22584">
    <property type="entry name" value="Rcat_RBR_unk"/>
    <property type="match status" value="1"/>
</dbReference>
<dbReference type="GO" id="GO:0008270">
    <property type="term" value="F:zinc ion binding"/>
    <property type="evidence" value="ECO:0007669"/>
    <property type="project" value="UniProtKB-KW"/>
</dbReference>
<dbReference type="InterPro" id="IPR013083">
    <property type="entry name" value="Znf_RING/FYVE/PHD"/>
</dbReference>
<evidence type="ECO:0000256" key="11">
    <source>
        <dbReference type="ARBA" id="ARBA00022833"/>
    </source>
</evidence>
<dbReference type="InterPro" id="IPR017907">
    <property type="entry name" value="Znf_RING_CS"/>
</dbReference>
<keyword evidence="9 12" id="KW-0863">Zinc-finger</keyword>
<protein>
    <recommendedName>
        <fullName evidence="5">RBR-type E3 ubiquitin transferase</fullName>
        <ecNumber evidence="5">2.3.2.31</ecNumber>
    </recommendedName>
</protein>
<dbReference type="EC" id="2.3.2.31" evidence="5"/>
<evidence type="ECO:0000259" key="14">
    <source>
        <dbReference type="PROSITE" id="PS50089"/>
    </source>
</evidence>
<evidence type="ECO:0000256" key="3">
    <source>
        <dbReference type="ARBA" id="ARBA00003976"/>
    </source>
</evidence>
<evidence type="ECO:0000256" key="4">
    <source>
        <dbReference type="ARBA" id="ARBA00005884"/>
    </source>
</evidence>
<keyword evidence="6" id="KW-0808">Transferase</keyword>
<dbReference type="Gene3D" id="1.20.120.1750">
    <property type="match status" value="1"/>
</dbReference>
<gene>
    <name evidence="16" type="ORF">CEY00_Acc30189</name>
</gene>
<evidence type="ECO:0000256" key="6">
    <source>
        <dbReference type="ARBA" id="ARBA00022679"/>
    </source>
</evidence>
<dbReference type="SMART" id="SM00184">
    <property type="entry name" value="RING"/>
    <property type="match status" value="1"/>
</dbReference>
<dbReference type="CDD" id="cd22582">
    <property type="entry name" value="BRcat_RBR_unk"/>
    <property type="match status" value="1"/>
</dbReference>
<dbReference type="SUPFAM" id="SSF57850">
    <property type="entry name" value="RING/U-box"/>
    <property type="match status" value="3"/>
</dbReference>
<accession>A0A2R6PF22</accession>
<comment type="similarity">
    <text evidence="4">Belongs to the RBR family. Ariadne subfamily.</text>
</comment>
<dbReference type="OrthoDB" id="9977870at2759"/>
<evidence type="ECO:0000259" key="15">
    <source>
        <dbReference type="PROSITE" id="PS51873"/>
    </source>
</evidence>
<sequence length="525" mass="58523">MDSEELQSILAEQSRELAAAKATESDLDLAFRLQMQEALTASAQSPSFSTQFQLPDDEVLDPGLAGLFADEIARLERDLSDRAQAEAEIRRLQNDLSRRIHDQVFARDLSRISDEEWIKTGDHFTRPYGEGSSSSSSGAISNAEAFKLYFKGLVREDTARGVKKKTAGMGIAICDFGDDLLFEMRKPLVGGCEMSLQVAEVKALIVGLEVAVSLGIRRIAIFCDDETVFQYVTGASRPKEGNITTLIGQATLLARKFLSCNASLVRQQDIKFALKLAGEVIVSQVSSPEESTNGKHLRETCPICLEDTNVSQMCSVDGCLHRYCYFCMKKHVEVKLLQGMLPKCPYDGCKTELKIESCKVFLMSELCDIMSHRIKESSIPASDKIYCPYSRCSALMSKAEVLVNARSGGSSKCKRCHGLFCVNCKVPWHNNMSCSAYKSSNPYPCAEDAKLKSLATKNLWRQCVKCNHMVELAAGCNHIYCRCGYEFCYICGAEWKSKKATCTCPLWDERHILYEERNRRQQGQG</sequence>
<dbReference type="InterPro" id="IPR002867">
    <property type="entry name" value="IBR_dom"/>
</dbReference>
<dbReference type="InterPro" id="IPR044066">
    <property type="entry name" value="TRIAD_supradom"/>
</dbReference>
<dbReference type="Pfam" id="PF13456">
    <property type="entry name" value="RVT_3"/>
    <property type="match status" value="1"/>
</dbReference>
<dbReference type="FunFam" id="1.20.120.1750:FF:000019">
    <property type="entry name" value="RBR-type E3 ubiquitin transferase"/>
    <property type="match status" value="1"/>
</dbReference>
<dbReference type="FunCoup" id="A0A2R6PF22">
    <property type="interactions" value="1045"/>
</dbReference>
<dbReference type="InterPro" id="IPR036397">
    <property type="entry name" value="RNaseH_sf"/>
</dbReference>
<dbReference type="STRING" id="1590841.A0A2R6PF22"/>
<reference evidence="16 17" key="1">
    <citation type="submission" date="2017-07" db="EMBL/GenBank/DDBJ databases">
        <title>An improved, manually edited Actinidia chinensis var. chinensis (kiwifruit) genome highlights the challenges associated with draft genomes and gene prediction in plants.</title>
        <authorList>
            <person name="Pilkington S."/>
            <person name="Crowhurst R."/>
            <person name="Hilario E."/>
            <person name="Nardozza S."/>
            <person name="Fraser L."/>
            <person name="Peng Y."/>
            <person name="Gunaseelan K."/>
            <person name="Simpson R."/>
            <person name="Tahir J."/>
            <person name="Deroles S."/>
            <person name="Templeton K."/>
            <person name="Luo Z."/>
            <person name="Davy M."/>
            <person name="Cheng C."/>
            <person name="Mcneilage M."/>
            <person name="Scaglione D."/>
            <person name="Liu Y."/>
            <person name="Zhang Q."/>
            <person name="Datson P."/>
            <person name="De Silva N."/>
            <person name="Gardiner S."/>
            <person name="Bassett H."/>
            <person name="Chagne D."/>
            <person name="Mccallum J."/>
            <person name="Dzierzon H."/>
            <person name="Deng C."/>
            <person name="Wang Y.-Y."/>
            <person name="Barron N."/>
            <person name="Manako K."/>
            <person name="Bowen J."/>
            <person name="Foster T."/>
            <person name="Erridge Z."/>
            <person name="Tiffin H."/>
            <person name="Waite C."/>
            <person name="Davies K."/>
            <person name="Grierson E."/>
            <person name="Laing W."/>
            <person name="Kirk R."/>
            <person name="Chen X."/>
            <person name="Wood M."/>
            <person name="Montefiori M."/>
            <person name="Brummell D."/>
            <person name="Schwinn K."/>
            <person name="Catanach A."/>
            <person name="Fullerton C."/>
            <person name="Li D."/>
            <person name="Meiyalaghan S."/>
            <person name="Nieuwenhuizen N."/>
            <person name="Read N."/>
            <person name="Prakash R."/>
            <person name="Hunter D."/>
            <person name="Zhang H."/>
            <person name="Mckenzie M."/>
            <person name="Knabel M."/>
            <person name="Harris A."/>
            <person name="Allan A."/>
            <person name="Chen A."/>
            <person name="Janssen B."/>
            <person name="Plunkett B."/>
            <person name="Dwamena C."/>
            <person name="Voogd C."/>
            <person name="Leif D."/>
            <person name="Lafferty D."/>
            <person name="Souleyre E."/>
            <person name="Varkonyi-Gasic E."/>
            <person name="Gambi F."/>
            <person name="Hanley J."/>
            <person name="Yao J.-L."/>
            <person name="Cheung J."/>
            <person name="David K."/>
            <person name="Warren B."/>
            <person name="Marsh K."/>
            <person name="Snowden K."/>
            <person name="Lin-Wang K."/>
            <person name="Brian L."/>
            <person name="Martinez-Sanchez M."/>
            <person name="Wang M."/>
            <person name="Ileperuma N."/>
            <person name="Macnee N."/>
            <person name="Campin R."/>
            <person name="Mcatee P."/>
            <person name="Drummond R."/>
            <person name="Espley R."/>
            <person name="Ireland H."/>
            <person name="Wu R."/>
            <person name="Atkinson R."/>
            <person name="Karunairetnam S."/>
            <person name="Bulley S."/>
            <person name="Chunkath S."/>
            <person name="Hanley Z."/>
            <person name="Storey R."/>
            <person name="Thrimawithana A."/>
            <person name="Thomson S."/>
            <person name="David C."/>
            <person name="Testolin R."/>
        </authorList>
    </citation>
    <scope>NUCLEOTIDE SEQUENCE [LARGE SCALE GENOMIC DNA]</scope>
    <source>
        <strain evidence="17">cv. Red5</strain>
        <tissue evidence="16">Young leaf</tissue>
    </source>
</reference>
<comment type="cofactor">
    <cofactor evidence="2">
        <name>Zn(2+)</name>
        <dbReference type="ChEBI" id="CHEBI:29105"/>
    </cofactor>
</comment>
<keyword evidence="7" id="KW-0479">Metal-binding</keyword>
<evidence type="ECO:0000256" key="8">
    <source>
        <dbReference type="ARBA" id="ARBA00022737"/>
    </source>
</evidence>
<keyword evidence="11" id="KW-0862">Zinc</keyword>
<dbReference type="GO" id="GO:0004523">
    <property type="term" value="F:RNA-DNA hybrid ribonuclease activity"/>
    <property type="evidence" value="ECO:0007669"/>
    <property type="project" value="InterPro"/>
</dbReference>
<dbReference type="PANTHER" id="PTHR11685">
    <property type="entry name" value="RBR FAMILY RING FINGER AND IBR DOMAIN-CONTAINING"/>
    <property type="match status" value="1"/>
</dbReference>
<evidence type="ECO:0000313" key="16">
    <source>
        <dbReference type="EMBL" id="PSR89992.1"/>
    </source>
</evidence>
<dbReference type="InterPro" id="IPR002156">
    <property type="entry name" value="RNaseH_domain"/>
</dbReference>
<evidence type="ECO:0000256" key="7">
    <source>
        <dbReference type="ARBA" id="ARBA00022723"/>
    </source>
</evidence>
<proteinExistence type="inferred from homology"/>
<name>A0A2R6PF22_ACTCC</name>
<dbReference type="Gene3D" id="3.30.40.10">
    <property type="entry name" value="Zinc/RING finger domain, C3HC4 (zinc finger)"/>
    <property type="match status" value="1"/>
</dbReference>
<feature type="coiled-coil region" evidence="13">
    <location>
        <begin position="75"/>
        <end position="102"/>
    </location>
</feature>
<evidence type="ECO:0000256" key="1">
    <source>
        <dbReference type="ARBA" id="ARBA00001798"/>
    </source>
</evidence>